<dbReference type="Gene3D" id="2.170.130.10">
    <property type="entry name" value="TonB-dependent receptor, plug domain"/>
    <property type="match status" value="1"/>
</dbReference>
<evidence type="ECO:0000256" key="3">
    <source>
        <dbReference type="ARBA" id="ARBA00022452"/>
    </source>
</evidence>
<dbReference type="SUPFAM" id="SSF56935">
    <property type="entry name" value="Porins"/>
    <property type="match status" value="1"/>
</dbReference>
<proteinExistence type="predicted"/>
<dbReference type="InterPro" id="IPR039426">
    <property type="entry name" value="TonB-dep_rcpt-like"/>
</dbReference>
<organism evidence="9 10">
    <name type="scientific">Leptospira stimsonii</name>
    <dbReference type="NCBI Taxonomy" id="2202203"/>
    <lineage>
        <taxon>Bacteria</taxon>
        <taxon>Pseudomonadati</taxon>
        <taxon>Spirochaetota</taxon>
        <taxon>Spirochaetia</taxon>
        <taxon>Leptospirales</taxon>
        <taxon>Leptospiraceae</taxon>
        <taxon>Leptospira</taxon>
    </lineage>
</organism>
<keyword evidence="9" id="KW-0675">Receptor</keyword>
<keyword evidence="4" id="KW-0812">Transmembrane</keyword>
<comment type="subcellular location">
    <subcellularLocation>
        <location evidence="1">Cell outer membrane</location>
        <topology evidence="1">Multi-pass membrane protein</topology>
    </subcellularLocation>
</comment>
<dbReference type="GO" id="GO:0044718">
    <property type="term" value="P:siderophore transmembrane transport"/>
    <property type="evidence" value="ECO:0007669"/>
    <property type="project" value="TreeGrafter"/>
</dbReference>
<evidence type="ECO:0000256" key="6">
    <source>
        <dbReference type="ARBA" id="ARBA00023136"/>
    </source>
</evidence>
<keyword evidence="2" id="KW-0813">Transport</keyword>
<sequence>MFEFRVRFSFKRYRNVPRGFFLIFAILFSLSSTGELGAKTLLRLKVLVTSKEDSPREVWIRGKGYSKVLSFSDLSDLTIELKEQGTYELVLTYRSGGMDQRTVAIDSDTKIVEWIQKPKSSVGINVVGKRPDSPPNYTMNQEDAVKMPGGFGDALKAVQSLPGVTPLYQTYTGSSFQNAIQTLNQKSTSSSPDKPNGEPGFLVMRGAGTRANQFYFNGLPMSYPFHADGLTSVISNQAIRSMELYSGSYSARYGFATGGIINIEGFQKRDSNLRVAHLNALLTDVYAYHNITKDLNVSVSGKKYYPNVVFGKIPHLIPTETFLADYNDYQARIGWDISDKHSVSFQTFGARDKRYPFKEYSHYTPKEAGRSAFQPPSDNSRLNRVFRTDGFQHIWKPTNAITNTFNVSRNYFNEITESGLDTLVLDFSKKTNPLSLFERVHTVQNEYFNDLKQLENISEIELLKRNWKIAFGGQYREVNAGYKGKITQFNPDPFYNFYHKLLLSSPETMAILEGDSVNTRQIGYFLENKIKIKDLNVNLGIRREYYDKEKVWKTAPRIGVSQEIPWTQSRIFAGYGKHFQAPVDVSRYSAKTGNPNLKMEESDHLEIGWDQKIGALWNVKVEGYHNTFSNLSVADPFVMDPFSRNRDLARESLDPNVNSSLYRPNHLNYSNSMNGFSKGVELFIKKEPGTDSGFYGWLSYTKSVTKRNRNLPEMNDQQYAAWSAQSSSKELLHQEDTKHYYANYYRDGSYDLLLKNSKEELYDFDRTHVFTMVLGWKFSDKGQIGIKTTYLTNYAYTPVSGSVQTTLNQSISEAFPDLPPLSSSGSGSSFLPVYKPIYSDIHRSARLPHYKQFDIRFDRFIHTDLGKITLYLELVNITGNRIASGPGTFVPILPHVPGANPQTQYMYINGQQALQTNKNKIPYLNFGIELRF</sequence>
<dbReference type="EMBL" id="QHCS01000002">
    <property type="protein sequence ID" value="RHX86810.1"/>
    <property type="molecule type" value="Genomic_DNA"/>
</dbReference>
<keyword evidence="7" id="KW-0998">Cell outer membrane</keyword>
<dbReference type="PANTHER" id="PTHR30069">
    <property type="entry name" value="TONB-DEPENDENT OUTER MEMBRANE RECEPTOR"/>
    <property type="match status" value="1"/>
</dbReference>
<dbReference type="PANTHER" id="PTHR30069:SF29">
    <property type="entry name" value="HEMOGLOBIN AND HEMOGLOBIN-HAPTOGLOBIN-BINDING PROTEIN 1-RELATED"/>
    <property type="match status" value="1"/>
</dbReference>
<dbReference type="Pfam" id="PF07715">
    <property type="entry name" value="Plug"/>
    <property type="match status" value="1"/>
</dbReference>
<evidence type="ECO:0000256" key="7">
    <source>
        <dbReference type="ARBA" id="ARBA00023237"/>
    </source>
</evidence>
<evidence type="ECO:0000256" key="4">
    <source>
        <dbReference type="ARBA" id="ARBA00022692"/>
    </source>
</evidence>
<evidence type="ECO:0000259" key="8">
    <source>
        <dbReference type="Pfam" id="PF07715"/>
    </source>
</evidence>
<dbReference type="AlphaFoldDB" id="A0A8B3CRJ1"/>
<dbReference type="Proteomes" id="UP000266669">
    <property type="component" value="Unassembled WGS sequence"/>
</dbReference>
<dbReference type="Gene3D" id="2.40.170.20">
    <property type="entry name" value="TonB-dependent receptor, beta-barrel domain"/>
    <property type="match status" value="1"/>
</dbReference>
<keyword evidence="3" id="KW-1134">Transmembrane beta strand</keyword>
<dbReference type="GO" id="GO:0015344">
    <property type="term" value="F:siderophore uptake transmembrane transporter activity"/>
    <property type="evidence" value="ECO:0007669"/>
    <property type="project" value="TreeGrafter"/>
</dbReference>
<keyword evidence="5" id="KW-0732">Signal</keyword>
<feature type="domain" description="TonB-dependent receptor plug" evidence="8">
    <location>
        <begin position="174"/>
        <end position="260"/>
    </location>
</feature>
<evidence type="ECO:0000313" key="9">
    <source>
        <dbReference type="EMBL" id="RHX86810.1"/>
    </source>
</evidence>
<comment type="caution">
    <text evidence="9">The sequence shown here is derived from an EMBL/GenBank/DDBJ whole genome shotgun (WGS) entry which is preliminary data.</text>
</comment>
<evidence type="ECO:0000256" key="1">
    <source>
        <dbReference type="ARBA" id="ARBA00004571"/>
    </source>
</evidence>
<protein>
    <submittedName>
        <fullName evidence="9">TonB-dependent receptor</fullName>
    </submittedName>
</protein>
<evidence type="ECO:0000256" key="5">
    <source>
        <dbReference type="ARBA" id="ARBA00022729"/>
    </source>
</evidence>
<dbReference type="RefSeq" id="WP_118982348.1">
    <property type="nucleotide sequence ID" value="NZ_QHCS01000002.1"/>
</dbReference>
<evidence type="ECO:0000256" key="2">
    <source>
        <dbReference type="ARBA" id="ARBA00022448"/>
    </source>
</evidence>
<keyword evidence="6" id="KW-0472">Membrane</keyword>
<reference evidence="10" key="1">
    <citation type="submission" date="2018-05" db="EMBL/GenBank/DDBJ databases">
        <title>Leptospira yasudae sp. nov. and Leptospira stimsonii sp. nov., two pathogenic species of the genus Leptospira isolated from environmental sources.</title>
        <authorList>
            <person name="Casanovas-Massana A."/>
            <person name="Hamond C."/>
            <person name="Santos L.A."/>
            <person name="Hacker K.P."/>
            <person name="Balassiano I."/>
            <person name="Medeiros M.A."/>
            <person name="Reis M.G."/>
            <person name="Ko A.I."/>
            <person name="Wunder E.A."/>
        </authorList>
    </citation>
    <scope>NUCLEOTIDE SEQUENCE [LARGE SCALE GENOMIC DNA]</scope>
    <source>
        <strain evidence="10">AMB6-RJ</strain>
    </source>
</reference>
<dbReference type="InterPro" id="IPR036942">
    <property type="entry name" value="Beta-barrel_TonB_sf"/>
</dbReference>
<evidence type="ECO:0000313" key="10">
    <source>
        <dbReference type="Proteomes" id="UP000266669"/>
    </source>
</evidence>
<accession>A0A8B3CRJ1</accession>
<dbReference type="InterPro" id="IPR037066">
    <property type="entry name" value="Plug_dom_sf"/>
</dbReference>
<name>A0A8B3CRJ1_9LEPT</name>
<dbReference type="GO" id="GO:0009279">
    <property type="term" value="C:cell outer membrane"/>
    <property type="evidence" value="ECO:0007669"/>
    <property type="project" value="UniProtKB-SubCell"/>
</dbReference>
<dbReference type="InterPro" id="IPR012910">
    <property type="entry name" value="Plug_dom"/>
</dbReference>
<gene>
    <name evidence="9" type="ORF">DLM78_08660</name>
</gene>